<dbReference type="AlphaFoldDB" id="A0A1F5ZRR2"/>
<dbReference type="Pfam" id="PF00892">
    <property type="entry name" value="EamA"/>
    <property type="match status" value="2"/>
</dbReference>
<keyword evidence="1" id="KW-0812">Transmembrane</keyword>
<name>A0A1F5ZRR2_9BACT</name>
<sequence>MKSHHLRGYLFIALSALILGTNGIFARLIDLPSPILLFYRFFFGALAITVYLFIRERTISVPKTNIKNLLMLGFLNALTAVTAYYAFTHTSIANAEVLLYAAPIYVVILAHIFLKEKIEKNTIISLFISFVGIVLIAIFANNSSSSGDLLGVLAGIFAGISFSLFFVFSKAIGSKDSGIKLNLYQTIISCLFLFPFLLFIPYTLNPTILLLLFFGGIILSGIAVSLYFTGLKSVKAQHVGIISYFEPLSAIVYALFIFGEIPTILTIIGGVLILYGGYRIIRSQK</sequence>
<feature type="domain" description="EamA" evidence="2">
    <location>
        <begin position="150"/>
        <end position="276"/>
    </location>
</feature>
<evidence type="ECO:0000259" key="2">
    <source>
        <dbReference type="Pfam" id="PF00892"/>
    </source>
</evidence>
<keyword evidence="1" id="KW-1133">Transmembrane helix</keyword>
<accession>A0A1F5ZRR2</accession>
<proteinExistence type="predicted"/>
<comment type="caution">
    <text evidence="3">The sequence shown here is derived from an EMBL/GenBank/DDBJ whole genome shotgun (WGS) entry which is preliminary data.</text>
</comment>
<protein>
    <recommendedName>
        <fullName evidence="2">EamA domain-containing protein</fullName>
    </recommendedName>
</protein>
<dbReference type="PANTHER" id="PTHR22911:SF79">
    <property type="entry name" value="MOBA-LIKE NTP TRANSFERASE DOMAIN-CONTAINING PROTEIN"/>
    <property type="match status" value="1"/>
</dbReference>
<dbReference type="InterPro" id="IPR000620">
    <property type="entry name" value="EamA_dom"/>
</dbReference>
<dbReference type="InterPro" id="IPR037185">
    <property type="entry name" value="EmrE-like"/>
</dbReference>
<feature type="transmembrane region" description="Helical" evidence="1">
    <location>
        <begin position="66"/>
        <end position="85"/>
    </location>
</feature>
<dbReference type="GO" id="GO:0016020">
    <property type="term" value="C:membrane"/>
    <property type="evidence" value="ECO:0007669"/>
    <property type="project" value="InterPro"/>
</dbReference>
<dbReference type="EMBL" id="MFJE01000005">
    <property type="protein sequence ID" value="OGG15138.1"/>
    <property type="molecule type" value="Genomic_DNA"/>
</dbReference>
<dbReference type="SUPFAM" id="SSF103481">
    <property type="entry name" value="Multidrug resistance efflux transporter EmrE"/>
    <property type="match status" value="2"/>
</dbReference>
<feature type="transmembrane region" description="Helical" evidence="1">
    <location>
        <begin position="123"/>
        <end position="143"/>
    </location>
</feature>
<gene>
    <name evidence="3" type="ORF">A2773_04580</name>
</gene>
<dbReference type="STRING" id="1798375.A2773_04580"/>
<feature type="domain" description="EamA" evidence="2">
    <location>
        <begin position="7"/>
        <end position="137"/>
    </location>
</feature>
<reference evidence="3 4" key="1">
    <citation type="journal article" date="2016" name="Nat. Commun.">
        <title>Thousands of microbial genomes shed light on interconnected biogeochemical processes in an aquifer system.</title>
        <authorList>
            <person name="Anantharaman K."/>
            <person name="Brown C.T."/>
            <person name="Hug L.A."/>
            <person name="Sharon I."/>
            <person name="Castelle C.J."/>
            <person name="Probst A.J."/>
            <person name="Thomas B.C."/>
            <person name="Singh A."/>
            <person name="Wilkins M.J."/>
            <person name="Karaoz U."/>
            <person name="Brodie E.L."/>
            <person name="Williams K.H."/>
            <person name="Hubbard S.S."/>
            <person name="Banfield J.F."/>
        </authorList>
    </citation>
    <scope>NUCLEOTIDE SEQUENCE [LARGE SCALE GENOMIC DNA]</scope>
</reference>
<evidence type="ECO:0000313" key="3">
    <source>
        <dbReference type="EMBL" id="OGG15138.1"/>
    </source>
</evidence>
<organism evidence="3 4">
    <name type="scientific">Candidatus Gottesmanbacteria bacterium RIFCSPHIGHO2_01_FULL_39_10</name>
    <dbReference type="NCBI Taxonomy" id="1798375"/>
    <lineage>
        <taxon>Bacteria</taxon>
        <taxon>Candidatus Gottesmaniibacteriota</taxon>
    </lineage>
</organism>
<dbReference type="PANTHER" id="PTHR22911">
    <property type="entry name" value="ACYL-MALONYL CONDENSING ENZYME-RELATED"/>
    <property type="match status" value="1"/>
</dbReference>
<feature type="transmembrane region" description="Helical" evidence="1">
    <location>
        <begin position="181"/>
        <end position="202"/>
    </location>
</feature>
<feature type="transmembrane region" description="Helical" evidence="1">
    <location>
        <begin position="208"/>
        <end position="229"/>
    </location>
</feature>
<keyword evidence="1" id="KW-0472">Membrane</keyword>
<evidence type="ECO:0000256" key="1">
    <source>
        <dbReference type="SAM" id="Phobius"/>
    </source>
</evidence>
<evidence type="ECO:0000313" key="4">
    <source>
        <dbReference type="Proteomes" id="UP000177383"/>
    </source>
</evidence>
<dbReference type="Proteomes" id="UP000177383">
    <property type="component" value="Unassembled WGS sequence"/>
</dbReference>
<feature type="transmembrane region" description="Helical" evidence="1">
    <location>
        <begin position="36"/>
        <end position="54"/>
    </location>
</feature>
<feature type="transmembrane region" description="Helical" evidence="1">
    <location>
        <begin position="97"/>
        <end position="114"/>
    </location>
</feature>
<feature type="transmembrane region" description="Helical" evidence="1">
    <location>
        <begin position="149"/>
        <end position="169"/>
    </location>
</feature>